<dbReference type="AlphaFoldDB" id="A0AAD5L0M2"/>
<dbReference type="PANTHER" id="PTHR22922:SF19">
    <property type="entry name" value="CAPRIN HOMOLOG"/>
    <property type="match status" value="1"/>
</dbReference>
<keyword evidence="2" id="KW-1185">Reference proteome</keyword>
<dbReference type="PANTHER" id="PTHR22922">
    <property type="entry name" value="GPI-ANCHORED PROTEIN P137"/>
    <property type="match status" value="1"/>
</dbReference>
<dbReference type="InterPro" id="IPR028816">
    <property type="entry name" value="Caprin"/>
</dbReference>
<sequence length="291" mass="32308">MAERQAYMIEYFDFFINLDTAFQSVEASLQWLRDLADALDEGLALLANGRLAPQIFPPAQMTSAVSSEELWVTYREATVTVAAVEGRFRLFIKIPIYDHAQQYALFEIFSLPRATDNGTHGVVIIELPKFLFIELSTDDIRSLGKWGARKSCAIALFTNDANRKLTQLAYLGENRWAFAAITAELVFSFPIGNSQGPPQSLLLPTFGIFEVPPGCTARTEDWVFPASLDGRFEASLDPLVAPTLTTVGFNVTTFKSVAVIELPKANATSIDFISDLLRRNDVSRVCHVEIT</sequence>
<evidence type="ECO:0000313" key="1">
    <source>
        <dbReference type="EMBL" id="KAI9553766.1"/>
    </source>
</evidence>
<organism evidence="1 2">
    <name type="scientific">Daphnia sinensis</name>
    <dbReference type="NCBI Taxonomy" id="1820382"/>
    <lineage>
        <taxon>Eukaryota</taxon>
        <taxon>Metazoa</taxon>
        <taxon>Ecdysozoa</taxon>
        <taxon>Arthropoda</taxon>
        <taxon>Crustacea</taxon>
        <taxon>Branchiopoda</taxon>
        <taxon>Diplostraca</taxon>
        <taxon>Cladocera</taxon>
        <taxon>Anomopoda</taxon>
        <taxon>Daphniidae</taxon>
        <taxon>Daphnia</taxon>
        <taxon>Daphnia similis group</taxon>
    </lineage>
</organism>
<evidence type="ECO:0000313" key="2">
    <source>
        <dbReference type="Proteomes" id="UP000820818"/>
    </source>
</evidence>
<comment type="caution">
    <text evidence="1">The sequence shown here is derived from an EMBL/GenBank/DDBJ whole genome shotgun (WGS) entry which is preliminary data.</text>
</comment>
<protein>
    <submittedName>
        <fullName evidence="1">Uncharacterized protein</fullName>
    </submittedName>
</protein>
<dbReference type="EMBL" id="WJBH02000008">
    <property type="protein sequence ID" value="KAI9553766.1"/>
    <property type="molecule type" value="Genomic_DNA"/>
</dbReference>
<gene>
    <name evidence="1" type="ORF">GHT06_019029</name>
</gene>
<dbReference type="Proteomes" id="UP000820818">
    <property type="component" value="Linkage Group LG8"/>
</dbReference>
<dbReference type="GO" id="GO:0005737">
    <property type="term" value="C:cytoplasm"/>
    <property type="evidence" value="ECO:0007669"/>
    <property type="project" value="TreeGrafter"/>
</dbReference>
<proteinExistence type="predicted"/>
<name>A0AAD5L0M2_9CRUS</name>
<reference evidence="1 2" key="1">
    <citation type="submission" date="2022-05" db="EMBL/GenBank/DDBJ databases">
        <title>A multi-omics perspective on studying reproductive biology in Daphnia sinensis.</title>
        <authorList>
            <person name="Jia J."/>
        </authorList>
    </citation>
    <scope>NUCLEOTIDE SEQUENCE [LARGE SCALE GENOMIC DNA]</scope>
    <source>
        <strain evidence="1 2">WSL</strain>
    </source>
</reference>
<dbReference type="GO" id="GO:0003723">
    <property type="term" value="F:RNA binding"/>
    <property type="evidence" value="ECO:0007669"/>
    <property type="project" value="TreeGrafter"/>
</dbReference>
<accession>A0AAD5L0M2</accession>